<sequence length="663" mass="75446">MLLSDPRAEKMDSIGFDTPFAHQLNTNHVPSSEEQRMLRDLIRGPEEQIKVLDEEISRLQTKRQALQRFVDLHRALLSPSRRVAADVWRLIFFESLPDNDLGLCVRTTKEAPLLLTTICHSWREIAVSTPTLWNSIHIYLPVPRRPEEVDDYYASTLRGRKEGLKLWLDRSGALPITISLATDSSYARSVDSNFPPYWGPYPRSVDPYPPLTPTLRTQFTELLAQYSHRWKTVVFDKGLEGLDLTPFERLASNDLSSLESFQATGRLLDYEPSTDFSASRRKQASPLANILTQAQSLRRLRLTGEMISEDTLSLPLPWSNLTELSMPFTSSITPGRIMQMLATKCHSLITLSSDIASPYRIPESASAPPVQWPGLQSLRIEFGPGCFQFRHEGTHDSGIEAVPAFNTVFMDTFKSVVLSDLNRFSAGFTEPNHFPYFNGDHEFDHITFAIDKLPFEDLLQHSHNLTQLELFSPHIFSVETILRVLQPLNMLLTLNLGHNKLRNSRGKVGDSWNLRGSMSRVWLERILEELLPPASPDPEHVFQGDISPVCPRLEELNVGTCSPGERDILVDFAMKKLCLKVLRVDFGHVLTLTIKDYMELGKVRVLREVRSGVMMEWKWAEQYADARPPFRALDYPTYGMPGGSTQAWPEEQVTAFPDFTPRR</sequence>
<reference evidence="1 2" key="1">
    <citation type="submission" date="2024-05" db="EMBL/GenBank/DDBJ databases">
        <title>A draft genome resource for the thread blight pathogen Marasmius tenuissimus strain MS-2.</title>
        <authorList>
            <person name="Yulfo-Soto G.E."/>
            <person name="Baruah I.K."/>
            <person name="Amoako-Attah I."/>
            <person name="Bukari Y."/>
            <person name="Meinhardt L.W."/>
            <person name="Bailey B.A."/>
            <person name="Cohen S.P."/>
        </authorList>
    </citation>
    <scope>NUCLEOTIDE SEQUENCE [LARGE SCALE GENOMIC DNA]</scope>
    <source>
        <strain evidence="1 2">MS-2</strain>
    </source>
</reference>
<protein>
    <recommendedName>
        <fullName evidence="3">F-box domain-containing protein</fullName>
    </recommendedName>
</protein>
<dbReference type="Gene3D" id="3.80.10.10">
    <property type="entry name" value="Ribonuclease Inhibitor"/>
    <property type="match status" value="1"/>
</dbReference>
<dbReference type="Proteomes" id="UP001437256">
    <property type="component" value="Unassembled WGS sequence"/>
</dbReference>
<name>A0ABR2ZWD8_9AGAR</name>
<dbReference type="EMBL" id="JBBXMP010000048">
    <property type="protein sequence ID" value="KAL0065401.1"/>
    <property type="molecule type" value="Genomic_DNA"/>
</dbReference>
<organism evidence="1 2">
    <name type="scientific">Marasmius tenuissimus</name>
    <dbReference type="NCBI Taxonomy" id="585030"/>
    <lineage>
        <taxon>Eukaryota</taxon>
        <taxon>Fungi</taxon>
        <taxon>Dikarya</taxon>
        <taxon>Basidiomycota</taxon>
        <taxon>Agaricomycotina</taxon>
        <taxon>Agaricomycetes</taxon>
        <taxon>Agaricomycetidae</taxon>
        <taxon>Agaricales</taxon>
        <taxon>Marasmiineae</taxon>
        <taxon>Marasmiaceae</taxon>
        <taxon>Marasmius</taxon>
    </lineage>
</organism>
<dbReference type="SUPFAM" id="SSF52047">
    <property type="entry name" value="RNI-like"/>
    <property type="match status" value="1"/>
</dbReference>
<gene>
    <name evidence="1" type="ORF">AAF712_007610</name>
</gene>
<evidence type="ECO:0000313" key="2">
    <source>
        <dbReference type="Proteomes" id="UP001437256"/>
    </source>
</evidence>
<accession>A0ABR2ZWD8</accession>
<proteinExistence type="predicted"/>
<comment type="caution">
    <text evidence="1">The sequence shown here is derived from an EMBL/GenBank/DDBJ whole genome shotgun (WGS) entry which is preliminary data.</text>
</comment>
<evidence type="ECO:0000313" key="1">
    <source>
        <dbReference type="EMBL" id="KAL0065401.1"/>
    </source>
</evidence>
<keyword evidence="2" id="KW-1185">Reference proteome</keyword>
<evidence type="ECO:0008006" key="3">
    <source>
        <dbReference type="Google" id="ProtNLM"/>
    </source>
</evidence>
<dbReference type="InterPro" id="IPR032675">
    <property type="entry name" value="LRR_dom_sf"/>
</dbReference>